<name>A0A914HSX0_GLORO</name>
<protein>
    <submittedName>
        <fullName evidence="4">Uncharacterized protein</fullName>
    </submittedName>
</protein>
<dbReference type="AlphaFoldDB" id="A0A914HSX0"/>
<keyword evidence="2" id="KW-0732">Signal</keyword>
<accession>A0A914HSX0</accession>
<dbReference type="WBParaSite" id="Gr19_v10_g3665.t2">
    <property type="protein sequence ID" value="Gr19_v10_g3665.t2"/>
    <property type="gene ID" value="Gr19_v10_g3665"/>
</dbReference>
<sequence length="116" mass="13067">MLQLISPLILLTILVANYEAVSHDTTKNLHAQKKATIIENEAMQANRMEGPAGVKTKPYEALKMRASEQMPSKPNKQLKKTKQIIIKAKPYKALKMRATEQMPSEPDKPLKKGEEN</sequence>
<dbReference type="Proteomes" id="UP000887572">
    <property type="component" value="Unplaced"/>
</dbReference>
<reference evidence="4" key="1">
    <citation type="submission" date="2022-11" db="UniProtKB">
        <authorList>
            <consortium name="WormBaseParasite"/>
        </authorList>
    </citation>
    <scope>IDENTIFICATION</scope>
</reference>
<feature type="region of interest" description="Disordered" evidence="1">
    <location>
        <begin position="96"/>
        <end position="116"/>
    </location>
</feature>
<evidence type="ECO:0000313" key="3">
    <source>
        <dbReference type="Proteomes" id="UP000887572"/>
    </source>
</evidence>
<evidence type="ECO:0000256" key="2">
    <source>
        <dbReference type="SAM" id="SignalP"/>
    </source>
</evidence>
<feature type="signal peptide" evidence="2">
    <location>
        <begin position="1"/>
        <end position="20"/>
    </location>
</feature>
<keyword evidence="3" id="KW-1185">Reference proteome</keyword>
<evidence type="ECO:0000256" key="1">
    <source>
        <dbReference type="SAM" id="MobiDB-lite"/>
    </source>
</evidence>
<feature type="chain" id="PRO_5037770211" evidence="2">
    <location>
        <begin position="21"/>
        <end position="116"/>
    </location>
</feature>
<evidence type="ECO:0000313" key="4">
    <source>
        <dbReference type="WBParaSite" id="Gr19_v10_g3665.t2"/>
    </source>
</evidence>
<proteinExistence type="predicted"/>
<organism evidence="3 4">
    <name type="scientific">Globodera rostochiensis</name>
    <name type="common">Golden nematode worm</name>
    <name type="synonym">Heterodera rostochiensis</name>
    <dbReference type="NCBI Taxonomy" id="31243"/>
    <lineage>
        <taxon>Eukaryota</taxon>
        <taxon>Metazoa</taxon>
        <taxon>Ecdysozoa</taxon>
        <taxon>Nematoda</taxon>
        <taxon>Chromadorea</taxon>
        <taxon>Rhabditida</taxon>
        <taxon>Tylenchina</taxon>
        <taxon>Tylenchomorpha</taxon>
        <taxon>Tylenchoidea</taxon>
        <taxon>Heteroderidae</taxon>
        <taxon>Heteroderinae</taxon>
        <taxon>Globodera</taxon>
    </lineage>
</organism>
<feature type="compositionally biased region" description="Basic and acidic residues" evidence="1">
    <location>
        <begin position="105"/>
        <end position="116"/>
    </location>
</feature>